<dbReference type="EC" id="2.1.1.302" evidence="7"/>
<evidence type="ECO:0000313" key="7">
    <source>
        <dbReference type="EMBL" id="CAH2397168.1"/>
    </source>
</evidence>
<dbReference type="SUPFAM" id="SSF53335">
    <property type="entry name" value="S-adenosyl-L-methionine-dependent methyltransferases"/>
    <property type="match status" value="1"/>
</dbReference>
<evidence type="ECO:0000259" key="5">
    <source>
        <dbReference type="Pfam" id="PF00891"/>
    </source>
</evidence>
<dbReference type="Pfam" id="PF00891">
    <property type="entry name" value="Methyltransf_2"/>
    <property type="match status" value="1"/>
</dbReference>
<keyword evidence="8" id="KW-1185">Reference proteome</keyword>
<dbReference type="PROSITE" id="PS51683">
    <property type="entry name" value="SAM_OMT_II"/>
    <property type="match status" value="1"/>
</dbReference>
<feature type="compositionally biased region" description="Low complexity" evidence="4">
    <location>
        <begin position="1"/>
        <end position="16"/>
    </location>
</feature>
<feature type="domain" description="O-methyltransferase dimerisation" evidence="6">
    <location>
        <begin position="48"/>
        <end position="124"/>
    </location>
</feature>
<evidence type="ECO:0000259" key="6">
    <source>
        <dbReference type="Pfam" id="PF08100"/>
    </source>
</evidence>
<dbReference type="InterPro" id="IPR036388">
    <property type="entry name" value="WH-like_DNA-bd_sf"/>
</dbReference>
<organism evidence="7 8">
    <name type="scientific">Mesorhizobium ventifaucium</name>
    <dbReference type="NCBI Taxonomy" id="666020"/>
    <lineage>
        <taxon>Bacteria</taxon>
        <taxon>Pseudomonadati</taxon>
        <taxon>Pseudomonadota</taxon>
        <taxon>Alphaproteobacteria</taxon>
        <taxon>Hyphomicrobiales</taxon>
        <taxon>Phyllobacteriaceae</taxon>
        <taxon>Mesorhizobium</taxon>
    </lineage>
</organism>
<sequence>MVNHQRAAARATTLTRQPGAISGETRLSAADQPIDATPELPSAVPLMALSTGFWAFKTLAAAHELDLFSRLAGGAGTTVAELAEALGLHQRPAEMLLTGCAALGLLEKTGGRYRNTPLSEAYLVRGKPYYFGGFVEMADKRLYAGWGRLAEALRTNRPTTWDPAVQSSIFDGEDPTMLALFWEAMHSLSTMTARKLGEAVDFGHFRRLLDIGGGSGAYDIELCKQYGALRATVFDLPHVAAIAAAKIAQASLTDRIDTAGGSFFEQLPKNHDVHLLSMILHDWDEAKDRALLRRSFQALPSGGAVVISELLVNDEKTGPAPAALMSLNMLIETEGRNYTPAEYSAWLEEAGFRHIETVWFDAPGANGAVIGRKP</sequence>
<dbReference type="InterPro" id="IPR029063">
    <property type="entry name" value="SAM-dependent_MTases_sf"/>
</dbReference>
<dbReference type="RefSeq" id="WP_254024070.1">
    <property type="nucleotide sequence ID" value="NZ_CAKXZS010000011.1"/>
</dbReference>
<dbReference type="InterPro" id="IPR001077">
    <property type="entry name" value="COMT_C"/>
</dbReference>
<keyword evidence="1 7" id="KW-0489">Methyltransferase</keyword>
<dbReference type="PIRSF" id="PIRSF005739">
    <property type="entry name" value="O-mtase"/>
    <property type="match status" value="1"/>
</dbReference>
<dbReference type="PANTHER" id="PTHR43712">
    <property type="entry name" value="PUTATIVE (AFU_ORTHOLOGUE AFUA_4G14580)-RELATED"/>
    <property type="match status" value="1"/>
</dbReference>
<dbReference type="PANTHER" id="PTHR43712:SF2">
    <property type="entry name" value="O-METHYLTRANSFERASE CICE"/>
    <property type="match status" value="1"/>
</dbReference>
<gene>
    <name evidence="7" type="primary">aziB</name>
    <name evidence="7" type="ORF">MES4922_190026</name>
</gene>
<keyword evidence="2 7" id="KW-0808">Transferase</keyword>
<feature type="region of interest" description="Disordered" evidence="4">
    <location>
        <begin position="1"/>
        <end position="26"/>
    </location>
</feature>
<dbReference type="SUPFAM" id="SSF46785">
    <property type="entry name" value="Winged helix' DNA-binding domain"/>
    <property type="match status" value="1"/>
</dbReference>
<dbReference type="InterPro" id="IPR012967">
    <property type="entry name" value="COMT_dimerisation"/>
</dbReference>
<comment type="caution">
    <text evidence="7">The sequence shown here is derived from an EMBL/GenBank/DDBJ whole genome shotgun (WGS) entry which is preliminary data.</text>
</comment>
<dbReference type="GO" id="GO:0008168">
    <property type="term" value="F:methyltransferase activity"/>
    <property type="evidence" value="ECO:0007669"/>
    <property type="project" value="UniProtKB-KW"/>
</dbReference>
<dbReference type="EMBL" id="CAKXZS010000011">
    <property type="protein sequence ID" value="CAH2397168.1"/>
    <property type="molecule type" value="Genomic_DNA"/>
</dbReference>
<dbReference type="Pfam" id="PF08100">
    <property type="entry name" value="Dimerisation"/>
    <property type="match status" value="1"/>
</dbReference>
<evidence type="ECO:0000256" key="2">
    <source>
        <dbReference type="ARBA" id="ARBA00022679"/>
    </source>
</evidence>
<evidence type="ECO:0000256" key="3">
    <source>
        <dbReference type="ARBA" id="ARBA00022691"/>
    </source>
</evidence>
<dbReference type="Proteomes" id="UP001152604">
    <property type="component" value="Unassembled WGS sequence"/>
</dbReference>
<dbReference type="Gene3D" id="1.10.10.10">
    <property type="entry name" value="Winged helix-like DNA-binding domain superfamily/Winged helix DNA-binding domain"/>
    <property type="match status" value="1"/>
</dbReference>
<dbReference type="Gene3D" id="3.40.50.150">
    <property type="entry name" value="Vaccinia Virus protein VP39"/>
    <property type="match status" value="1"/>
</dbReference>
<dbReference type="InterPro" id="IPR036390">
    <property type="entry name" value="WH_DNA-bd_sf"/>
</dbReference>
<protein>
    <submittedName>
        <fullName evidence="7">3-hydroxy-5-methyl-1-naphthoate 3-O-methyltransferase</fullName>
        <ecNumber evidence="7">2.1.1.302</ecNumber>
    </submittedName>
</protein>
<name>A0ABM9DKM7_9HYPH</name>
<reference evidence="7" key="1">
    <citation type="submission" date="2022-03" db="EMBL/GenBank/DDBJ databases">
        <authorList>
            <person name="Brunel B."/>
        </authorList>
    </citation>
    <scope>NUCLEOTIDE SEQUENCE</scope>
    <source>
        <strain evidence="7">STM4922sample</strain>
    </source>
</reference>
<keyword evidence="3" id="KW-0949">S-adenosyl-L-methionine</keyword>
<evidence type="ECO:0000256" key="4">
    <source>
        <dbReference type="SAM" id="MobiDB-lite"/>
    </source>
</evidence>
<evidence type="ECO:0000313" key="8">
    <source>
        <dbReference type="Proteomes" id="UP001152604"/>
    </source>
</evidence>
<accession>A0ABM9DKM7</accession>
<dbReference type="GO" id="GO:0032259">
    <property type="term" value="P:methylation"/>
    <property type="evidence" value="ECO:0007669"/>
    <property type="project" value="UniProtKB-KW"/>
</dbReference>
<feature type="domain" description="O-methyltransferase C-terminal" evidence="5">
    <location>
        <begin position="146"/>
        <end position="353"/>
    </location>
</feature>
<dbReference type="CDD" id="cd02440">
    <property type="entry name" value="AdoMet_MTases"/>
    <property type="match status" value="1"/>
</dbReference>
<proteinExistence type="predicted"/>
<evidence type="ECO:0000256" key="1">
    <source>
        <dbReference type="ARBA" id="ARBA00022603"/>
    </source>
</evidence>
<dbReference type="InterPro" id="IPR016461">
    <property type="entry name" value="COMT-like"/>
</dbReference>